<dbReference type="OrthoDB" id="7998161at2"/>
<keyword evidence="3" id="KW-1185">Reference proteome</keyword>
<name>A0A437P8Z0_9HYPH</name>
<dbReference type="AlphaFoldDB" id="A0A437P8Z0"/>
<dbReference type="Proteomes" id="UP000286997">
    <property type="component" value="Unassembled WGS sequence"/>
</dbReference>
<feature type="chain" id="PRO_5019516147" evidence="1">
    <location>
        <begin position="26"/>
        <end position="96"/>
    </location>
</feature>
<evidence type="ECO:0000256" key="1">
    <source>
        <dbReference type="SAM" id="SignalP"/>
    </source>
</evidence>
<organism evidence="2 3">
    <name type="scientific">Methylobacterium oryzihabitans</name>
    <dbReference type="NCBI Taxonomy" id="2499852"/>
    <lineage>
        <taxon>Bacteria</taxon>
        <taxon>Pseudomonadati</taxon>
        <taxon>Pseudomonadota</taxon>
        <taxon>Alphaproteobacteria</taxon>
        <taxon>Hyphomicrobiales</taxon>
        <taxon>Methylobacteriaceae</taxon>
        <taxon>Methylobacterium</taxon>
    </lineage>
</organism>
<evidence type="ECO:0000313" key="2">
    <source>
        <dbReference type="EMBL" id="RVU18735.1"/>
    </source>
</evidence>
<proteinExistence type="predicted"/>
<dbReference type="EMBL" id="SACP01000008">
    <property type="protein sequence ID" value="RVU18735.1"/>
    <property type="molecule type" value="Genomic_DNA"/>
</dbReference>
<dbReference type="RefSeq" id="WP_127728678.1">
    <property type="nucleotide sequence ID" value="NZ_SACP01000008.1"/>
</dbReference>
<accession>A0A437P8Z0</accession>
<evidence type="ECO:0000313" key="3">
    <source>
        <dbReference type="Proteomes" id="UP000286997"/>
    </source>
</evidence>
<keyword evidence="1" id="KW-0732">Signal</keyword>
<sequence length="96" mass="10231">MRRRLVSLRLVSLALLAALAGPALAQGPAGPPRVPTQWEEVNRSMSELLNDGHRIVAAAGPSFTLEKNGKYVACEVRSAGAVGAKRSTTSQCYRLN</sequence>
<protein>
    <submittedName>
        <fullName evidence="2">Uncharacterized protein</fullName>
    </submittedName>
</protein>
<feature type="signal peptide" evidence="1">
    <location>
        <begin position="1"/>
        <end position="25"/>
    </location>
</feature>
<reference evidence="2 3" key="1">
    <citation type="submission" date="2019-01" db="EMBL/GenBank/DDBJ databases">
        <authorList>
            <person name="Chen W.-M."/>
        </authorList>
    </citation>
    <scope>NUCLEOTIDE SEQUENCE [LARGE SCALE GENOMIC DNA]</scope>
    <source>
        <strain evidence="2 3">TER-1</strain>
    </source>
</reference>
<gene>
    <name evidence="2" type="ORF">EOE48_10150</name>
</gene>
<comment type="caution">
    <text evidence="2">The sequence shown here is derived from an EMBL/GenBank/DDBJ whole genome shotgun (WGS) entry which is preliminary data.</text>
</comment>